<dbReference type="Proteomes" id="UP000575898">
    <property type="component" value="Unassembled WGS sequence"/>
</dbReference>
<sequence length="58" mass="6895">MSRSSASKTIANITPRRNRKHKQPVDGHRYQARHLVVCILNRLKQFRRITSRYDKFAS</sequence>
<comment type="caution">
    <text evidence="2">The sequence shown here is derived from an EMBL/GenBank/DDBJ whole genome shotgun (WGS) entry which is preliminary data.</text>
</comment>
<evidence type="ECO:0000313" key="3">
    <source>
        <dbReference type="Proteomes" id="UP000575898"/>
    </source>
</evidence>
<organism evidence="2 3">
    <name type="scientific">Chitinivorax tropicus</name>
    <dbReference type="NCBI Taxonomy" id="714531"/>
    <lineage>
        <taxon>Bacteria</taxon>
        <taxon>Pseudomonadati</taxon>
        <taxon>Pseudomonadota</taxon>
        <taxon>Betaproteobacteria</taxon>
        <taxon>Chitinivorax</taxon>
    </lineage>
</organism>
<dbReference type="EMBL" id="JACHHY010000086">
    <property type="protein sequence ID" value="MBB5020690.1"/>
    <property type="molecule type" value="Genomic_DNA"/>
</dbReference>
<keyword evidence="3" id="KW-1185">Reference proteome</keyword>
<gene>
    <name evidence="2" type="ORF">HNQ59_004015</name>
</gene>
<feature type="region of interest" description="Disordered" evidence="1">
    <location>
        <begin position="1"/>
        <end position="28"/>
    </location>
</feature>
<name>A0A840MQH1_9PROT</name>
<evidence type="ECO:0000313" key="2">
    <source>
        <dbReference type="EMBL" id="MBB5020690.1"/>
    </source>
</evidence>
<proteinExistence type="predicted"/>
<reference evidence="2 3" key="1">
    <citation type="submission" date="2020-08" db="EMBL/GenBank/DDBJ databases">
        <title>Genomic Encyclopedia of Type Strains, Phase IV (KMG-IV): sequencing the most valuable type-strain genomes for metagenomic binning, comparative biology and taxonomic classification.</title>
        <authorList>
            <person name="Goeker M."/>
        </authorList>
    </citation>
    <scope>NUCLEOTIDE SEQUENCE [LARGE SCALE GENOMIC DNA]</scope>
    <source>
        <strain evidence="2 3">DSM 27165</strain>
    </source>
</reference>
<dbReference type="RefSeq" id="WP_184042037.1">
    <property type="nucleotide sequence ID" value="NZ_JACHHY010000086.1"/>
</dbReference>
<dbReference type="AlphaFoldDB" id="A0A840MQH1"/>
<protein>
    <submittedName>
        <fullName evidence="2">Transposase</fullName>
    </submittedName>
</protein>
<feature type="compositionally biased region" description="Polar residues" evidence="1">
    <location>
        <begin position="1"/>
        <end position="12"/>
    </location>
</feature>
<evidence type="ECO:0000256" key="1">
    <source>
        <dbReference type="SAM" id="MobiDB-lite"/>
    </source>
</evidence>
<accession>A0A840MQH1</accession>